<evidence type="ECO:0000313" key="2">
    <source>
        <dbReference type="EMBL" id="KAK4040346.1"/>
    </source>
</evidence>
<proteinExistence type="predicted"/>
<evidence type="ECO:0000313" key="3">
    <source>
        <dbReference type="Proteomes" id="UP001303115"/>
    </source>
</evidence>
<accession>A0AAN6PGC2</accession>
<feature type="compositionally biased region" description="Low complexity" evidence="1">
    <location>
        <begin position="98"/>
        <end position="108"/>
    </location>
</feature>
<feature type="compositionally biased region" description="Polar residues" evidence="1">
    <location>
        <begin position="1"/>
        <end position="21"/>
    </location>
</feature>
<sequence length="267" mass="28327">MSASTDATSGTQPPATPTESQDPMPSPPSFPDPPTPPNTTCPSLSVCTTLVGTDDHEPLPPAPMVPVPPTPPPSPSSSDHLAAAATTTTTARRHRTRAAAPTAPAATTNPFRRLFSLLPTTTPTSTPLGHRSPAQRAYHASVRALYRRHLGEALAADAAHDAREQAARAERARRHARTEAYVLFGYPSAGVDPDDGEGWWERERERCPARTPANSVCEGEGERVGMGPVRARAVEEALYGFASEGLPRVLLQRLGGVGVRGVEETEL</sequence>
<feature type="compositionally biased region" description="Low complexity" evidence="1">
    <location>
        <begin position="76"/>
        <end position="90"/>
    </location>
</feature>
<evidence type="ECO:0000256" key="1">
    <source>
        <dbReference type="SAM" id="MobiDB-lite"/>
    </source>
</evidence>
<protein>
    <submittedName>
        <fullName evidence="2">Uncharacterized protein</fullName>
    </submittedName>
</protein>
<dbReference type="AlphaFoldDB" id="A0AAN6PGC2"/>
<feature type="region of interest" description="Disordered" evidence="1">
    <location>
        <begin position="1"/>
        <end position="112"/>
    </location>
</feature>
<name>A0AAN6PGC2_9PEZI</name>
<organism evidence="2 3">
    <name type="scientific">Parachaetomium inaequale</name>
    <dbReference type="NCBI Taxonomy" id="2588326"/>
    <lineage>
        <taxon>Eukaryota</taxon>
        <taxon>Fungi</taxon>
        <taxon>Dikarya</taxon>
        <taxon>Ascomycota</taxon>
        <taxon>Pezizomycotina</taxon>
        <taxon>Sordariomycetes</taxon>
        <taxon>Sordariomycetidae</taxon>
        <taxon>Sordariales</taxon>
        <taxon>Chaetomiaceae</taxon>
        <taxon>Parachaetomium</taxon>
    </lineage>
</organism>
<dbReference type="Proteomes" id="UP001303115">
    <property type="component" value="Unassembled WGS sequence"/>
</dbReference>
<dbReference type="EMBL" id="MU854379">
    <property type="protein sequence ID" value="KAK4040346.1"/>
    <property type="molecule type" value="Genomic_DNA"/>
</dbReference>
<comment type="caution">
    <text evidence="2">The sequence shown here is derived from an EMBL/GenBank/DDBJ whole genome shotgun (WGS) entry which is preliminary data.</text>
</comment>
<gene>
    <name evidence="2" type="ORF">C8A01DRAFT_35675</name>
</gene>
<keyword evidence="3" id="KW-1185">Reference proteome</keyword>
<feature type="compositionally biased region" description="Pro residues" evidence="1">
    <location>
        <begin position="24"/>
        <end position="39"/>
    </location>
</feature>
<reference evidence="3" key="1">
    <citation type="journal article" date="2023" name="Mol. Phylogenet. Evol.">
        <title>Genome-scale phylogeny and comparative genomics of the fungal order Sordariales.</title>
        <authorList>
            <person name="Hensen N."/>
            <person name="Bonometti L."/>
            <person name="Westerberg I."/>
            <person name="Brannstrom I.O."/>
            <person name="Guillou S."/>
            <person name="Cros-Aarteil S."/>
            <person name="Calhoun S."/>
            <person name="Haridas S."/>
            <person name="Kuo A."/>
            <person name="Mondo S."/>
            <person name="Pangilinan J."/>
            <person name="Riley R."/>
            <person name="LaButti K."/>
            <person name="Andreopoulos B."/>
            <person name="Lipzen A."/>
            <person name="Chen C."/>
            <person name="Yan M."/>
            <person name="Daum C."/>
            <person name="Ng V."/>
            <person name="Clum A."/>
            <person name="Steindorff A."/>
            <person name="Ohm R.A."/>
            <person name="Martin F."/>
            <person name="Silar P."/>
            <person name="Natvig D.O."/>
            <person name="Lalanne C."/>
            <person name="Gautier V."/>
            <person name="Ament-Velasquez S.L."/>
            <person name="Kruys A."/>
            <person name="Hutchinson M.I."/>
            <person name="Powell A.J."/>
            <person name="Barry K."/>
            <person name="Miller A.N."/>
            <person name="Grigoriev I.V."/>
            <person name="Debuchy R."/>
            <person name="Gladieux P."/>
            <person name="Hiltunen Thoren M."/>
            <person name="Johannesson H."/>
        </authorList>
    </citation>
    <scope>NUCLEOTIDE SEQUENCE [LARGE SCALE GENOMIC DNA]</scope>
    <source>
        <strain evidence="3">CBS 284.82</strain>
    </source>
</reference>
<feature type="compositionally biased region" description="Pro residues" evidence="1">
    <location>
        <begin position="59"/>
        <end position="75"/>
    </location>
</feature>